<dbReference type="GO" id="GO:0003899">
    <property type="term" value="F:DNA-directed RNA polymerase activity"/>
    <property type="evidence" value="ECO:0007669"/>
    <property type="project" value="UniProtKB-EC"/>
</dbReference>
<keyword evidence="3" id="KW-0808">Transferase</keyword>
<name>A0A453D9P6_AEGTS</name>
<reference evidence="7" key="5">
    <citation type="journal article" date="2021" name="G3 (Bethesda)">
        <title>Aegilops tauschii genome assembly Aet v5.0 features greater sequence contiguity and improved annotation.</title>
        <authorList>
            <person name="Wang L."/>
            <person name="Zhu T."/>
            <person name="Rodriguez J.C."/>
            <person name="Deal K.R."/>
            <person name="Dubcovsky J."/>
            <person name="McGuire P.E."/>
            <person name="Lux T."/>
            <person name="Spannagl M."/>
            <person name="Mayer K.F.X."/>
            <person name="Baldrich P."/>
            <person name="Meyers B.C."/>
            <person name="Huo N."/>
            <person name="Gu Y.Q."/>
            <person name="Zhou H."/>
            <person name="Devos K.M."/>
            <person name="Bennetzen J.L."/>
            <person name="Unver T."/>
            <person name="Budak H."/>
            <person name="Gulick P.J."/>
            <person name="Galiba G."/>
            <person name="Kalapos B."/>
            <person name="Nelson D.R."/>
            <person name="Li P."/>
            <person name="You F.M."/>
            <person name="Luo M.C."/>
            <person name="Dvorak J."/>
        </authorList>
    </citation>
    <scope>NUCLEOTIDE SEQUENCE [LARGE SCALE GENOMIC DNA]</scope>
    <source>
        <strain evidence="7">cv. AL8/78</strain>
    </source>
</reference>
<dbReference type="SUPFAM" id="SSF64484">
    <property type="entry name" value="beta and beta-prime subunits of DNA dependent RNA-polymerase"/>
    <property type="match status" value="1"/>
</dbReference>
<dbReference type="Pfam" id="PF04563">
    <property type="entry name" value="RNA_pol_Rpb2_1"/>
    <property type="match status" value="1"/>
</dbReference>
<reference evidence="8" key="2">
    <citation type="journal article" date="2017" name="Nat. Plants">
        <title>The Aegilops tauschii genome reveals multiple impacts of transposons.</title>
        <authorList>
            <person name="Zhao G."/>
            <person name="Zou C."/>
            <person name="Li K."/>
            <person name="Wang K."/>
            <person name="Li T."/>
            <person name="Gao L."/>
            <person name="Zhang X."/>
            <person name="Wang H."/>
            <person name="Yang Z."/>
            <person name="Liu X."/>
            <person name="Jiang W."/>
            <person name="Mao L."/>
            <person name="Kong X."/>
            <person name="Jiao Y."/>
            <person name="Jia J."/>
        </authorList>
    </citation>
    <scope>NUCLEOTIDE SEQUENCE [LARGE SCALE GENOMIC DNA]</scope>
    <source>
        <strain evidence="8">cv. AL8/78</strain>
    </source>
</reference>
<evidence type="ECO:0000256" key="2">
    <source>
        <dbReference type="ARBA" id="ARBA00022478"/>
    </source>
</evidence>
<reference evidence="7" key="3">
    <citation type="journal article" date="2017" name="Nature">
        <title>Genome sequence of the progenitor of the wheat D genome Aegilops tauschii.</title>
        <authorList>
            <person name="Luo M.C."/>
            <person name="Gu Y.Q."/>
            <person name="Puiu D."/>
            <person name="Wang H."/>
            <person name="Twardziok S.O."/>
            <person name="Deal K.R."/>
            <person name="Huo N."/>
            <person name="Zhu T."/>
            <person name="Wang L."/>
            <person name="Wang Y."/>
            <person name="McGuire P.E."/>
            <person name="Liu S."/>
            <person name="Long H."/>
            <person name="Ramasamy R.K."/>
            <person name="Rodriguez J.C."/>
            <person name="Van S.L."/>
            <person name="Yuan L."/>
            <person name="Wang Z."/>
            <person name="Xia Z."/>
            <person name="Xiao L."/>
            <person name="Anderson O.D."/>
            <person name="Ouyang S."/>
            <person name="Liang Y."/>
            <person name="Zimin A.V."/>
            <person name="Pertea G."/>
            <person name="Qi P."/>
            <person name="Bennetzen J.L."/>
            <person name="Dai X."/>
            <person name="Dawson M.W."/>
            <person name="Muller H.G."/>
            <person name="Kugler K."/>
            <person name="Rivarola-Duarte L."/>
            <person name="Spannagl M."/>
            <person name="Mayer K.F.X."/>
            <person name="Lu F.H."/>
            <person name="Bevan M.W."/>
            <person name="Leroy P."/>
            <person name="Li P."/>
            <person name="You F.M."/>
            <person name="Sun Q."/>
            <person name="Liu Z."/>
            <person name="Lyons E."/>
            <person name="Wicker T."/>
            <person name="Salzberg S.L."/>
            <person name="Devos K.M."/>
            <person name="Dvorak J."/>
        </authorList>
    </citation>
    <scope>NUCLEOTIDE SEQUENCE [LARGE SCALE GENOMIC DNA]</scope>
    <source>
        <strain evidence="7">cv. AL8/78</strain>
    </source>
</reference>
<evidence type="ECO:0000256" key="3">
    <source>
        <dbReference type="ARBA" id="ARBA00022679"/>
    </source>
</evidence>
<organism evidence="7 8">
    <name type="scientific">Aegilops tauschii subsp. strangulata</name>
    <name type="common">Goatgrass</name>
    <dbReference type="NCBI Taxonomy" id="200361"/>
    <lineage>
        <taxon>Eukaryota</taxon>
        <taxon>Viridiplantae</taxon>
        <taxon>Streptophyta</taxon>
        <taxon>Embryophyta</taxon>
        <taxon>Tracheophyta</taxon>
        <taxon>Spermatophyta</taxon>
        <taxon>Magnoliopsida</taxon>
        <taxon>Liliopsida</taxon>
        <taxon>Poales</taxon>
        <taxon>Poaceae</taxon>
        <taxon>BOP clade</taxon>
        <taxon>Pooideae</taxon>
        <taxon>Triticodae</taxon>
        <taxon>Triticeae</taxon>
        <taxon>Triticinae</taxon>
        <taxon>Aegilops</taxon>
    </lineage>
</organism>
<keyword evidence="2" id="KW-0240">DNA-directed RNA polymerase</keyword>
<dbReference type="GO" id="GO:0006351">
    <property type="term" value="P:DNA-templated transcription"/>
    <property type="evidence" value="ECO:0007669"/>
    <property type="project" value="InterPro"/>
</dbReference>
<evidence type="ECO:0000256" key="4">
    <source>
        <dbReference type="ARBA" id="ARBA00022695"/>
    </source>
</evidence>
<evidence type="ECO:0000313" key="7">
    <source>
        <dbReference type="EnsemblPlants" id="AET2Gv21153900.6"/>
    </source>
</evidence>
<keyword evidence="4" id="KW-0548">Nucleotidyltransferase</keyword>
<dbReference type="EC" id="2.7.7.6" evidence="1"/>
<evidence type="ECO:0000256" key="1">
    <source>
        <dbReference type="ARBA" id="ARBA00012418"/>
    </source>
</evidence>
<dbReference type="Proteomes" id="UP000015105">
    <property type="component" value="Chromosome 2D"/>
</dbReference>
<protein>
    <recommendedName>
        <fullName evidence="1">DNA-directed RNA polymerase</fullName>
        <ecNumber evidence="1">2.7.7.6</ecNumber>
    </recommendedName>
</protein>
<dbReference type="InterPro" id="IPR007644">
    <property type="entry name" value="RNA_pol_bsu_protrusion"/>
</dbReference>
<dbReference type="AlphaFoldDB" id="A0A453D9P6"/>
<accession>A0A453D9P6</accession>
<proteinExistence type="predicted"/>
<sequence length="56" mass="6511">DPFGHKRVLMDETHVVNIGRLPVMVNSNLCWLRELRESDCLYDSGGYFLIRGMEKV</sequence>
<evidence type="ECO:0000256" key="5">
    <source>
        <dbReference type="ARBA" id="ARBA00023163"/>
    </source>
</evidence>
<dbReference type="GO" id="GO:0003677">
    <property type="term" value="F:DNA binding"/>
    <property type="evidence" value="ECO:0007669"/>
    <property type="project" value="InterPro"/>
</dbReference>
<feature type="domain" description="RNA polymerase beta subunit protrusion" evidence="6">
    <location>
        <begin position="12"/>
        <end position="56"/>
    </location>
</feature>
<dbReference type="Gene3D" id="3.90.1100.10">
    <property type="match status" value="1"/>
</dbReference>
<keyword evidence="5" id="KW-0804">Transcription</keyword>
<dbReference type="GO" id="GO:0000428">
    <property type="term" value="C:DNA-directed RNA polymerase complex"/>
    <property type="evidence" value="ECO:0007669"/>
    <property type="project" value="UniProtKB-KW"/>
</dbReference>
<evidence type="ECO:0000313" key="8">
    <source>
        <dbReference type="Proteomes" id="UP000015105"/>
    </source>
</evidence>
<evidence type="ECO:0000259" key="6">
    <source>
        <dbReference type="Pfam" id="PF04563"/>
    </source>
</evidence>
<dbReference type="Gramene" id="AET2Gv21153900.6">
    <property type="protein sequence ID" value="AET2Gv21153900.6"/>
    <property type="gene ID" value="AET2Gv21153900"/>
</dbReference>
<reference evidence="8" key="1">
    <citation type="journal article" date="2014" name="Science">
        <title>Ancient hybridizations among the ancestral genomes of bread wheat.</title>
        <authorList>
            <consortium name="International Wheat Genome Sequencing Consortium,"/>
            <person name="Marcussen T."/>
            <person name="Sandve S.R."/>
            <person name="Heier L."/>
            <person name="Spannagl M."/>
            <person name="Pfeifer M."/>
            <person name="Jakobsen K.S."/>
            <person name="Wulff B.B."/>
            <person name="Steuernagel B."/>
            <person name="Mayer K.F."/>
            <person name="Olsen O.A."/>
        </authorList>
    </citation>
    <scope>NUCLEOTIDE SEQUENCE [LARGE SCALE GENOMIC DNA]</scope>
    <source>
        <strain evidence="8">cv. AL8/78</strain>
    </source>
</reference>
<dbReference type="EnsemblPlants" id="AET2Gv21153900.6">
    <property type="protein sequence ID" value="AET2Gv21153900.6"/>
    <property type="gene ID" value="AET2Gv21153900"/>
</dbReference>
<keyword evidence="8" id="KW-1185">Reference proteome</keyword>
<reference evidence="7" key="4">
    <citation type="submission" date="2019-03" db="UniProtKB">
        <authorList>
            <consortium name="EnsemblPlants"/>
        </authorList>
    </citation>
    <scope>IDENTIFICATION</scope>
</reference>